<organism evidence="2 3">
    <name type="scientific">Holdemania filiformis DSM 12042</name>
    <dbReference type="NCBI Taxonomy" id="545696"/>
    <lineage>
        <taxon>Bacteria</taxon>
        <taxon>Bacillati</taxon>
        <taxon>Bacillota</taxon>
        <taxon>Erysipelotrichia</taxon>
        <taxon>Erysipelotrichales</taxon>
        <taxon>Erysipelotrichaceae</taxon>
        <taxon>Holdemania</taxon>
    </lineage>
</organism>
<reference evidence="2 3" key="1">
    <citation type="submission" date="2008-12" db="EMBL/GenBank/DDBJ databases">
        <authorList>
            <person name="Fulton L."/>
            <person name="Clifton S."/>
            <person name="Fulton B."/>
            <person name="Xu J."/>
            <person name="Minx P."/>
            <person name="Pepin K.H."/>
            <person name="Johnson M."/>
            <person name="Bhonagiri V."/>
            <person name="Nash W.E."/>
            <person name="Mardis E.R."/>
            <person name="Wilson R.K."/>
        </authorList>
    </citation>
    <scope>NUCLEOTIDE SEQUENCE [LARGE SCALE GENOMIC DNA]</scope>
    <source>
        <strain evidence="2 3">DSM 12042</strain>
    </source>
</reference>
<reference evidence="2 3" key="2">
    <citation type="submission" date="2009-02" db="EMBL/GenBank/DDBJ databases">
        <title>Draft genome sequence of Holdemania filiformis DSM 12042.</title>
        <authorList>
            <person name="Sudarsanam P."/>
            <person name="Ley R."/>
            <person name="Guruge J."/>
            <person name="Turnbaugh P.J."/>
            <person name="Mahowald M."/>
            <person name="Liep D."/>
            <person name="Gordon J."/>
        </authorList>
    </citation>
    <scope>NUCLEOTIDE SEQUENCE [LARGE SCALE GENOMIC DNA]</scope>
    <source>
        <strain evidence="2 3">DSM 12042</strain>
    </source>
</reference>
<dbReference type="AlphaFoldDB" id="B9YDJ5"/>
<evidence type="ECO:0000259" key="1">
    <source>
        <dbReference type="PROSITE" id="PS51186"/>
    </source>
</evidence>
<dbReference type="HOGENOM" id="CLU_013985_18_4_9"/>
<evidence type="ECO:0000313" key="3">
    <source>
        <dbReference type="Proteomes" id="UP000005950"/>
    </source>
</evidence>
<dbReference type="InterPro" id="IPR000182">
    <property type="entry name" value="GNAT_dom"/>
</dbReference>
<gene>
    <name evidence="2" type="ORF">HOLDEFILI_03918</name>
</gene>
<dbReference type="PROSITE" id="PS51186">
    <property type="entry name" value="GNAT"/>
    <property type="match status" value="1"/>
</dbReference>
<comment type="caution">
    <text evidence="2">The sequence shown here is derived from an EMBL/GenBank/DDBJ whole genome shotgun (WGS) entry which is preliminary data.</text>
</comment>
<accession>B9YDJ5</accession>
<keyword evidence="2" id="KW-0808">Transferase</keyword>
<feature type="domain" description="N-acetyltransferase" evidence="1">
    <location>
        <begin position="25"/>
        <end position="175"/>
    </location>
</feature>
<dbReference type="CDD" id="cd04301">
    <property type="entry name" value="NAT_SF"/>
    <property type="match status" value="1"/>
</dbReference>
<dbReference type="STRING" id="545696.HOLDEFILI_03918"/>
<dbReference type="InterPro" id="IPR016181">
    <property type="entry name" value="Acyl_CoA_acyltransferase"/>
</dbReference>
<dbReference type="eggNOG" id="COG0456">
    <property type="taxonomic scope" value="Bacteria"/>
</dbReference>
<protein>
    <submittedName>
        <fullName evidence="2">Acetyltransferase, GNAT family</fullName>
    </submittedName>
</protein>
<sequence>MEIQKERGKTMEAFELLDADEALLRQIAKLAETIWHEHYEPILGVDQVNYMVEHFQSLRAMKDQIANQGYRYRGVFHQGKLCGYVATAGRPDFLFLSKLYLAAEARGLGLASRVLAVLKEEAKAGTGRIQLTVNRFNADSIAVYQKWGFVTLREEKTPIGGGYFMDDYIMELDCRN</sequence>
<name>B9YDJ5_9FIRM</name>
<dbReference type="Pfam" id="PF00583">
    <property type="entry name" value="Acetyltransf_1"/>
    <property type="match status" value="1"/>
</dbReference>
<dbReference type="EMBL" id="ACCF01000246">
    <property type="protein sequence ID" value="EEF65915.1"/>
    <property type="molecule type" value="Genomic_DNA"/>
</dbReference>
<dbReference type="GO" id="GO:0016747">
    <property type="term" value="F:acyltransferase activity, transferring groups other than amino-acyl groups"/>
    <property type="evidence" value="ECO:0007669"/>
    <property type="project" value="InterPro"/>
</dbReference>
<proteinExistence type="predicted"/>
<dbReference type="Gene3D" id="3.40.630.30">
    <property type="match status" value="1"/>
</dbReference>
<dbReference type="SUPFAM" id="SSF55729">
    <property type="entry name" value="Acyl-CoA N-acyltransferases (Nat)"/>
    <property type="match status" value="1"/>
</dbReference>
<evidence type="ECO:0000313" key="2">
    <source>
        <dbReference type="EMBL" id="EEF65915.1"/>
    </source>
</evidence>
<dbReference type="Proteomes" id="UP000005950">
    <property type="component" value="Unassembled WGS sequence"/>
</dbReference>